<dbReference type="InterPro" id="IPR029052">
    <property type="entry name" value="Metallo-depent_PP-like"/>
</dbReference>
<organism evidence="2 3">
    <name type="scientific">Olpidium bornovanus</name>
    <dbReference type="NCBI Taxonomy" id="278681"/>
    <lineage>
        <taxon>Eukaryota</taxon>
        <taxon>Fungi</taxon>
        <taxon>Fungi incertae sedis</taxon>
        <taxon>Olpidiomycota</taxon>
        <taxon>Olpidiomycotina</taxon>
        <taxon>Olpidiomycetes</taxon>
        <taxon>Olpidiales</taxon>
        <taxon>Olpidiaceae</taxon>
        <taxon>Olpidium</taxon>
    </lineage>
</organism>
<reference evidence="2 3" key="1">
    <citation type="journal article" name="Sci. Rep.">
        <title>Genome-scale phylogenetic analyses confirm Olpidium as the closest living zoosporic fungus to the non-flagellated, terrestrial fungi.</title>
        <authorList>
            <person name="Chang Y."/>
            <person name="Rochon D."/>
            <person name="Sekimoto S."/>
            <person name="Wang Y."/>
            <person name="Chovatia M."/>
            <person name="Sandor L."/>
            <person name="Salamov A."/>
            <person name="Grigoriev I.V."/>
            <person name="Stajich J.E."/>
            <person name="Spatafora J.W."/>
        </authorList>
    </citation>
    <scope>NUCLEOTIDE SEQUENCE [LARGE SCALE GENOMIC DNA]</scope>
    <source>
        <strain evidence="2">S191</strain>
    </source>
</reference>
<evidence type="ECO:0000313" key="3">
    <source>
        <dbReference type="Proteomes" id="UP000673691"/>
    </source>
</evidence>
<dbReference type="PANTHER" id="PTHR12849:SF0">
    <property type="entry name" value="LARIAT DEBRANCHING ENZYME"/>
    <property type="match status" value="1"/>
</dbReference>
<dbReference type="SUPFAM" id="SSF56300">
    <property type="entry name" value="Metallo-dependent phosphatases"/>
    <property type="match status" value="1"/>
</dbReference>
<proteinExistence type="predicted"/>
<name>A0A8H8A0G9_9FUNG</name>
<evidence type="ECO:0000313" key="2">
    <source>
        <dbReference type="EMBL" id="KAG5462393.1"/>
    </source>
</evidence>
<keyword evidence="3" id="KW-1185">Reference proteome</keyword>
<protein>
    <recommendedName>
        <fullName evidence="1">Calcineurin-like phosphoesterase domain-containing protein</fullName>
    </recommendedName>
</protein>
<dbReference type="GO" id="GO:0000398">
    <property type="term" value="P:mRNA splicing, via spliceosome"/>
    <property type="evidence" value="ECO:0007669"/>
    <property type="project" value="TreeGrafter"/>
</dbReference>
<accession>A0A8H8A0G9</accession>
<dbReference type="OrthoDB" id="407609at2759"/>
<sequence length="207" mass="23258">MRIAVEGCCHGELDTIYGTLKLLEQRENVKINLLLICGDFQVRCRSSPSPPDRAVPRVETLDRVSAPFAEGRPWRDTLQSIRNTADMDCLACPQKYRQLGTFYQYYTGEKKAPYPTLFIGGNHEASNYLWELYHGGWVAPNIYFLGYAGVIGFGGLKIAGISGIYKCQDYDRAPIFGQRPEVDIPRTKIRRGEVGAGEEPDRCVPFA</sequence>
<dbReference type="Pfam" id="PF00149">
    <property type="entry name" value="Metallophos"/>
    <property type="match status" value="1"/>
</dbReference>
<dbReference type="Proteomes" id="UP000673691">
    <property type="component" value="Unassembled WGS sequence"/>
</dbReference>
<gene>
    <name evidence="2" type="ORF">BJ554DRAFT_5287</name>
</gene>
<dbReference type="GO" id="GO:0008419">
    <property type="term" value="F:RNA lariat debranching enzyme activity"/>
    <property type="evidence" value="ECO:0007669"/>
    <property type="project" value="TreeGrafter"/>
</dbReference>
<dbReference type="AlphaFoldDB" id="A0A8H8A0G9"/>
<dbReference type="InterPro" id="IPR004843">
    <property type="entry name" value="Calcineurin-like_PHP"/>
</dbReference>
<comment type="caution">
    <text evidence="2">The sequence shown here is derived from an EMBL/GenBank/DDBJ whole genome shotgun (WGS) entry which is preliminary data.</text>
</comment>
<dbReference type="EMBL" id="JAEFCI010002197">
    <property type="protein sequence ID" value="KAG5462393.1"/>
    <property type="molecule type" value="Genomic_DNA"/>
</dbReference>
<feature type="domain" description="Calcineurin-like phosphoesterase" evidence="1">
    <location>
        <begin position="1"/>
        <end position="148"/>
    </location>
</feature>
<dbReference type="GO" id="GO:0005634">
    <property type="term" value="C:nucleus"/>
    <property type="evidence" value="ECO:0007669"/>
    <property type="project" value="TreeGrafter"/>
</dbReference>
<dbReference type="PANTHER" id="PTHR12849">
    <property type="entry name" value="RNA LARIAT DEBRANCHING ENZYME"/>
    <property type="match status" value="1"/>
</dbReference>
<evidence type="ECO:0000259" key="1">
    <source>
        <dbReference type="Pfam" id="PF00149"/>
    </source>
</evidence>